<reference evidence="10" key="2">
    <citation type="submission" date="2025-09" db="UniProtKB">
        <authorList>
            <consortium name="Ensembl"/>
        </authorList>
    </citation>
    <scope>IDENTIFICATION</scope>
</reference>
<dbReference type="GO" id="GO:0071222">
    <property type="term" value="P:cellular response to lipopolysaccharide"/>
    <property type="evidence" value="ECO:0007669"/>
    <property type="project" value="Ensembl"/>
</dbReference>
<dbReference type="GO" id="GO:1903377">
    <property type="term" value="P:negative regulation of oxidative stress-induced neuron intrinsic apoptotic signaling pathway"/>
    <property type="evidence" value="ECO:0007669"/>
    <property type="project" value="Ensembl"/>
</dbReference>
<dbReference type="InterPro" id="IPR009079">
    <property type="entry name" value="4_helix_cytokine-like_core"/>
</dbReference>
<dbReference type="GO" id="GO:0030889">
    <property type="term" value="P:negative regulation of B cell proliferation"/>
    <property type="evidence" value="ECO:0007669"/>
    <property type="project" value="Ensembl"/>
</dbReference>
<dbReference type="InterPro" id="IPR020443">
    <property type="entry name" value="IL-10/19/20/24/26"/>
</dbReference>
<evidence type="ECO:0000256" key="7">
    <source>
        <dbReference type="ARBA" id="ARBA00023157"/>
    </source>
</evidence>
<dbReference type="Proteomes" id="UP000594220">
    <property type="component" value="Unplaced"/>
</dbReference>
<dbReference type="GO" id="GO:0032695">
    <property type="term" value="P:negative regulation of interleukin-12 production"/>
    <property type="evidence" value="ECO:0007669"/>
    <property type="project" value="Ensembl"/>
</dbReference>
<sequence>MKLLTAFISLVLLASLQHASCLQPEESCTQVGDSLLRRLNTLRTEFNQVKNFFVSMTPASFSVLLPAPSAHSVIWLRAKEMHKLGCQSVSEMIQFYLEEVLPKAEGSDRSIERHVDTIGNKLLDLRHTLKRCHRFLPCEKRSQTVKQIKDTYKTGIVLDTLSLTSRHTFLGHIIQPKSQPGVSEFISSKYRAYDSYCNWVNVVQSKYANLLSKP</sequence>
<dbReference type="GO" id="GO:0001938">
    <property type="term" value="P:positive regulation of endothelial cell proliferation"/>
    <property type="evidence" value="ECO:0007669"/>
    <property type="project" value="Ensembl"/>
</dbReference>
<dbReference type="GeneTree" id="ENSGT00950000183124"/>
<dbReference type="GO" id="GO:0046427">
    <property type="term" value="P:positive regulation of receptor signaling pathway via JAK-STAT"/>
    <property type="evidence" value="ECO:0007669"/>
    <property type="project" value="Ensembl"/>
</dbReference>
<dbReference type="GO" id="GO:0045347">
    <property type="term" value="P:negative regulation of MHC class II biosynthetic process"/>
    <property type="evidence" value="ECO:0007669"/>
    <property type="project" value="Ensembl"/>
</dbReference>
<dbReference type="PRINTS" id="PR01294">
    <property type="entry name" value="INTRLEUKIN10"/>
</dbReference>
<dbReference type="GO" id="GO:0010507">
    <property type="term" value="P:negative regulation of autophagy"/>
    <property type="evidence" value="ECO:0007669"/>
    <property type="project" value="Ensembl"/>
</dbReference>
<dbReference type="GO" id="GO:2000352">
    <property type="term" value="P:negative regulation of endothelial cell apoptotic process"/>
    <property type="evidence" value="ECO:0007669"/>
    <property type="project" value="Ensembl"/>
</dbReference>
<dbReference type="GO" id="GO:0140105">
    <property type="term" value="P:interleukin-10-mediated signaling pathway"/>
    <property type="evidence" value="ECO:0007669"/>
    <property type="project" value="Ensembl"/>
</dbReference>
<dbReference type="GO" id="GO:0002875">
    <property type="term" value="P:negative regulation of chronic inflammatory response to antigenic stimulus"/>
    <property type="evidence" value="ECO:0007669"/>
    <property type="project" value="Ensembl"/>
</dbReference>
<keyword evidence="4 9" id="KW-0202">Cytokine</keyword>
<evidence type="ECO:0000256" key="3">
    <source>
        <dbReference type="ARBA" id="ARBA00011144"/>
    </source>
</evidence>
<dbReference type="GO" id="GO:0046983">
    <property type="term" value="F:protein dimerization activity"/>
    <property type="evidence" value="ECO:0007669"/>
    <property type="project" value="Ensembl"/>
</dbReference>
<feature type="disulfide bond" evidence="8">
    <location>
        <begin position="28"/>
        <end position="132"/>
    </location>
</feature>
<protein>
    <recommendedName>
        <fullName evidence="9">Interleukin family protein</fullName>
    </recommendedName>
</protein>
<dbReference type="GO" id="GO:0001819">
    <property type="term" value="P:positive regulation of cytokine production"/>
    <property type="evidence" value="ECO:0007669"/>
    <property type="project" value="Ensembl"/>
</dbReference>
<accession>A0A7M4DVG0</accession>
<organism evidence="10 11">
    <name type="scientific">Crocodylus porosus</name>
    <name type="common">Saltwater crocodile</name>
    <name type="synonym">Estuarine crocodile</name>
    <dbReference type="NCBI Taxonomy" id="8502"/>
    <lineage>
        <taxon>Eukaryota</taxon>
        <taxon>Metazoa</taxon>
        <taxon>Chordata</taxon>
        <taxon>Craniata</taxon>
        <taxon>Vertebrata</taxon>
        <taxon>Euteleostomi</taxon>
        <taxon>Archelosauria</taxon>
        <taxon>Archosauria</taxon>
        <taxon>Crocodylia</taxon>
        <taxon>Longirostres</taxon>
        <taxon>Crocodylidae</taxon>
        <taxon>Crocodylus</taxon>
    </lineage>
</organism>
<dbReference type="GO" id="GO:0030886">
    <property type="term" value="P:negative regulation of myeloid dendritic cell activation"/>
    <property type="evidence" value="ECO:0007669"/>
    <property type="project" value="Ensembl"/>
</dbReference>
<dbReference type="GO" id="GO:1903672">
    <property type="term" value="P:positive regulation of sprouting angiogenesis"/>
    <property type="evidence" value="ECO:0007669"/>
    <property type="project" value="Ensembl"/>
</dbReference>
<evidence type="ECO:0000256" key="9">
    <source>
        <dbReference type="RuleBase" id="RU368043"/>
    </source>
</evidence>
<feature type="signal peptide" evidence="9">
    <location>
        <begin position="1"/>
        <end position="21"/>
    </location>
</feature>
<name>A0A7M4DVG0_CROPO</name>
<comment type="similarity">
    <text evidence="2 9">Belongs to the IL-10 family.</text>
</comment>
<dbReference type="GO" id="GO:0051384">
    <property type="term" value="P:response to glucocorticoid"/>
    <property type="evidence" value="ECO:0007669"/>
    <property type="project" value="Ensembl"/>
</dbReference>
<dbReference type="GO" id="GO:0035729">
    <property type="term" value="P:cellular response to hepatocyte growth factor stimulus"/>
    <property type="evidence" value="ECO:0007669"/>
    <property type="project" value="Ensembl"/>
</dbReference>
<keyword evidence="6 9" id="KW-0732">Signal</keyword>
<feature type="disulfide bond" evidence="8">
    <location>
        <begin position="86"/>
        <end position="138"/>
    </location>
</feature>
<evidence type="ECO:0000256" key="4">
    <source>
        <dbReference type="ARBA" id="ARBA00022514"/>
    </source>
</evidence>
<dbReference type="GO" id="GO:0032720">
    <property type="term" value="P:negative regulation of tumor necrosis factor production"/>
    <property type="evidence" value="ECO:0007669"/>
    <property type="project" value="Ensembl"/>
</dbReference>
<dbReference type="InterPro" id="IPR000098">
    <property type="entry name" value="IL-10"/>
</dbReference>
<dbReference type="GO" id="GO:0051045">
    <property type="term" value="P:negative regulation of membrane protein ectodomain proteolysis"/>
    <property type="evidence" value="ECO:0007669"/>
    <property type="project" value="Ensembl"/>
</dbReference>
<dbReference type="GO" id="GO:0045944">
    <property type="term" value="P:positive regulation of transcription by RNA polymerase II"/>
    <property type="evidence" value="ECO:0007669"/>
    <property type="project" value="Ensembl"/>
</dbReference>
<dbReference type="GO" id="GO:0045348">
    <property type="term" value="P:positive regulation of MHC class II biosynthetic process"/>
    <property type="evidence" value="ECO:0007669"/>
    <property type="project" value="Ensembl"/>
</dbReference>
<evidence type="ECO:0000256" key="2">
    <source>
        <dbReference type="ARBA" id="ARBA00008813"/>
    </source>
</evidence>
<dbReference type="SUPFAM" id="SSF47266">
    <property type="entry name" value="4-helical cytokines"/>
    <property type="match status" value="1"/>
</dbReference>
<dbReference type="PANTHER" id="PTHR48482">
    <property type="entry name" value="INTERLEUKIN-19-RELATED"/>
    <property type="match status" value="1"/>
</dbReference>
<dbReference type="Ensembl" id="ENSCPRT00005000521.1">
    <property type="protein sequence ID" value="ENSCPRP00005000429.1"/>
    <property type="gene ID" value="ENSCPRG00005000348.1"/>
</dbReference>
<feature type="chain" id="PRO_5031606090" description="Interleukin family protein" evidence="9">
    <location>
        <begin position="22"/>
        <end position="214"/>
    </location>
</feature>
<evidence type="ECO:0000256" key="6">
    <source>
        <dbReference type="ARBA" id="ARBA00022729"/>
    </source>
</evidence>
<evidence type="ECO:0000313" key="10">
    <source>
        <dbReference type="Ensembl" id="ENSCPRP00005000429.1"/>
    </source>
</evidence>
<dbReference type="GO" id="GO:0002439">
    <property type="term" value="P:chronic inflammatory response to antigenic stimulus"/>
    <property type="evidence" value="ECO:0007669"/>
    <property type="project" value="Ensembl"/>
</dbReference>
<keyword evidence="5 9" id="KW-0964">Secreted</keyword>
<evidence type="ECO:0000256" key="8">
    <source>
        <dbReference type="PIRSR" id="PIRSR620443-50"/>
    </source>
</evidence>
<reference evidence="10" key="1">
    <citation type="submission" date="2025-08" db="UniProtKB">
        <authorList>
            <consortium name="Ensembl"/>
        </authorList>
    </citation>
    <scope>IDENTIFICATION</scope>
</reference>
<dbReference type="Pfam" id="PF00726">
    <property type="entry name" value="IL10"/>
    <property type="match status" value="1"/>
</dbReference>
<keyword evidence="7 8" id="KW-1015">Disulfide bond</keyword>
<dbReference type="GO" id="GO:0002639">
    <property type="term" value="P:positive regulation of immunoglobulin production"/>
    <property type="evidence" value="ECO:0007669"/>
    <property type="project" value="Ensembl"/>
</dbReference>
<dbReference type="GO" id="GO:0002904">
    <property type="term" value="P:positive regulation of B cell apoptotic process"/>
    <property type="evidence" value="ECO:0007669"/>
    <property type="project" value="Ensembl"/>
</dbReference>
<dbReference type="GO" id="GO:0032689">
    <property type="term" value="P:negative regulation of type II interferon production"/>
    <property type="evidence" value="ECO:0007669"/>
    <property type="project" value="Ensembl"/>
</dbReference>
<dbReference type="GO" id="GO:0042742">
    <property type="term" value="P:defense response to bacterium"/>
    <property type="evidence" value="ECO:0007669"/>
    <property type="project" value="Ensembl"/>
</dbReference>
<proteinExistence type="inferred from homology"/>
<dbReference type="GO" id="GO:1903034">
    <property type="term" value="P:regulation of response to wounding"/>
    <property type="evidence" value="ECO:0007669"/>
    <property type="project" value="Ensembl"/>
</dbReference>
<keyword evidence="11" id="KW-1185">Reference proteome</keyword>
<comment type="subunit">
    <text evidence="3">Homodimer. Interacts with IL10RA and IL10RB.</text>
</comment>
<dbReference type="SMART" id="SM00188">
    <property type="entry name" value="IL10"/>
    <property type="match status" value="1"/>
</dbReference>
<dbReference type="GO" id="GO:0032715">
    <property type="term" value="P:negative regulation of interleukin-6 production"/>
    <property type="evidence" value="ECO:0007669"/>
    <property type="project" value="Ensembl"/>
</dbReference>
<evidence type="ECO:0000256" key="5">
    <source>
        <dbReference type="ARBA" id="ARBA00022525"/>
    </source>
</evidence>
<dbReference type="GO" id="GO:1904706">
    <property type="term" value="P:negative regulation of vascular associated smooth muscle cell proliferation"/>
    <property type="evidence" value="ECO:0007669"/>
    <property type="project" value="Ensembl"/>
</dbReference>
<comment type="subcellular location">
    <subcellularLocation>
        <location evidence="1 9">Secreted</location>
    </subcellularLocation>
</comment>
<dbReference type="GO" id="GO:0002719">
    <property type="term" value="P:negative regulation of cytokine production involved in immune response"/>
    <property type="evidence" value="ECO:0007669"/>
    <property type="project" value="Ensembl"/>
</dbReference>
<evidence type="ECO:0000313" key="11">
    <source>
        <dbReference type="Proteomes" id="UP000594220"/>
    </source>
</evidence>
<comment type="function">
    <text evidence="9">Immune regulatory cytokine.</text>
</comment>
<dbReference type="Gene3D" id="1.20.1250.10">
    <property type="match status" value="1"/>
</dbReference>
<evidence type="ECO:0000256" key="1">
    <source>
        <dbReference type="ARBA" id="ARBA00004613"/>
    </source>
</evidence>
<dbReference type="GO" id="GO:0034115">
    <property type="term" value="P:negative regulation of heterotypic cell-cell adhesion"/>
    <property type="evidence" value="ECO:0007669"/>
    <property type="project" value="Ensembl"/>
</dbReference>
<gene>
    <name evidence="10" type="primary">IL10</name>
</gene>
<dbReference type="GO" id="GO:0005125">
    <property type="term" value="F:cytokine activity"/>
    <property type="evidence" value="ECO:0007669"/>
    <property type="project" value="UniProtKB-UniRule"/>
</dbReference>
<dbReference type="AlphaFoldDB" id="A0A7M4DVG0"/>
<dbReference type="GO" id="GO:0005615">
    <property type="term" value="C:extracellular space"/>
    <property type="evidence" value="ECO:0007669"/>
    <property type="project" value="UniProtKB-UniRule"/>
</dbReference>
<dbReference type="GO" id="GO:1902895">
    <property type="term" value="P:positive regulation of miRNA transcription"/>
    <property type="evidence" value="ECO:0007669"/>
    <property type="project" value="Ensembl"/>
</dbReference>
<dbReference type="GO" id="GO:0045787">
    <property type="term" value="P:positive regulation of cell cycle"/>
    <property type="evidence" value="ECO:0007669"/>
    <property type="project" value="Ensembl"/>
</dbReference>
<dbReference type="PANTHER" id="PTHR48482:SF5">
    <property type="entry name" value="INTERLEUKIN-10"/>
    <property type="match status" value="1"/>
</dbReference>
<dbReference type="GO" id="GO:0042832">
    <property type="term" value="P:defense response to protozoan"/>
    <property type="evidence" value="ECO:0007669"/>
    <property type="project" value="Ensembl"/>
</dbReference>